<dbReference type="GO" id="GO:0080188">
    <property type="term" value="P:gene silencing by siRNA-directed DNA methylation"/>
    <property type="evidence" value="ECO:0007669"/>
    <property type="project" value="TreeGrafter"/>
</dbReference>
<dbReference type="GO" id="GO:0000244">
    <property type="term" value="P:spliceosomal tri-snRNP complex assembly"/>
    <property type="evidence" value="ECO:0007669"/>
    <property type="project" value="TreeGrafter"/>
</dbReference>
<organism evidence="9 10">
    <name type="scientific">Chlamydomonas eustigma</name>
    <dbReference type="NCBI Taxonomy" id="1157962"/>
    <lineage>
        <taxon>Eukaryota</taxon>
        <taxon>Viridiplantae</taxon>
        <taxon>Chlorophyta</taxon>
        <taxon>core chlorophytes</taxon>
        <taxon>Chlorophyceae</taxon>
        <taxon>CS clade</taxon>
        <taxon>Chlamydomonadales</taxon>
        <taxon>Chlamydomonadaceae</taxon>
        <taxon>Chlamydomonas</taxon>
    </lineage>
</organism>
<evidence type="ECO:0000256" key="1">
    <source>
        <dbReference type="ARBA" id="ARBA00004123"/>
    </source>
</evidence>
<feature type="region of interest" description="Disordered" evidence="7">
    <location>
        <begin position="1"/>
        <end position="37"/>
    </location>
</feature>
<dbReference type="InterPro" id="IPR011990">
    <property type="entry name" value="TPR-like_helical_dom_sf"/>
</dbReference>
<protein>
    <recommendedName>
        <fullName evidence="8">PRP1 splicing factor N-terminal domain-containing protein</fullName>
    </recommendedName>
</protein>
<evidence type="ECO:0000259" key="8">
    <source>
        <dbReference type="Pfam" id="PF06424"/>
    </source>
</evidence>
<dbReference type="GO" id="GO:0071013">
    <property type="term" value="C:catalytic step 2 spliceosome"/>
    <property type="evidence" value="ECO:0007669"/>
    <property type="project" value="TreeGrafter"/>
</dbReference>
<feature type="region of interest" description="Disordered" evidence="7">
    <location>
        <begin position="933"/>
        <end position="969"/>
    </location>
</feature>
<dbReference type="SUPFAM" id="SSF48452">
    <property type="entry name" value="TPR-like"/>
    <property type="match status" value="4"/>
</dbReference>
<evidence type="ECO:0000313" key="9">
    <source>
        <dbReference type="EMBL" id="GAX76424.1"/>
    </source>
</evidence>
<dbReference type="FunFam" id="1.25.40.10:FF:000256">
    <property type="entry name" value="Probable pre-mRNA splicing factor prp1"/>
    <property type="match status" value="1"/>
</dbReference>
<dbReference type="Gene3D" id="1.25.40.10">
    <property type="entry name" value="Tetratricopeptide repeat domain"/>
    <property type="match status" value="4"/>
</dbReference>
<dbReference type="SMART" id="SM00386">
    <property type="entry name" value="HAT"/>
    <property type="match status" value="15"/>
</dbReference>
<keyword evidence="6" id="KW-0175">Coiled coil</keyword>
<comment type="caution">
    <text evidence="9">The sequence shown here is derived from an EMBL/GenBank/DDBJ whole genome shotgun (WGS) entry which is preliminary data.</text>
</comment>
<evidence type="ECO:0000256" key="4">
    <source>
        <dbReference type="ARBA" id="ARBA00023187"/>
    </source>
</evidence>
<dbReference type="EMBL" id="BEGY01000017">
    <property type="protein sequence ID" value="GAX76424.1"/>
    <property type="molecule type" value="Genomic_DNA"/>
</dbReference>
<dbReference type="InterPro" id="IPR003107">
    <property type="entry name" value="HAT"/>
</dbReference>
<dbReference type="AlphaFoldDB" id="A0A250X003"/>
<dbReference type="GO" id="GO:2000636">
    <property type="term" value="P:positive regulation of primary miRNA processing"/>
    <property type="evidence" value="ECO:0007669"/>
    <property type="project" value="TreeGrafter"/>
</dbReference>
<keyword evidence="5" id="KW-0539">Nucleus</keyword>
<feature type="compositionally biased region" description="Low complexity" evidence="7">
    <location>
        <begin position="933"/>
        <end position="942"/>
    </location>
</feature>
<keyword evidence="10" id="KW-1185">Reference proteome</keyword>
<feature type="domain" description="PRP1 splicing factor N-terminal" evidence="8">
    <location>
        <begin position="37"/>
        <end position="174"/>
    </location>
</feature>
<proteinExistence type="predicted"/>
<comment type="subcellular location">
    <subcellularLocation>
        <location evidence="1">Nucleus</location>
    </subcellularLocation>
</comment>
<reference evidence="9 10" key="1">
    <citation type="submission" date="2017-08" db="EMBL/GenBank/DDBJ databases">
        <title>Acidophilic green algal genome provides insights into adaptation to an acidic environment.</title>
        <authorList>
            <person name="Hirooka S."/>
            <person name="Hirose Y."/>
            <person name="Kanesaki Y."/>
            <person name="Higuchi S."/>
            <person name="Fujiwara T."/>
            <person name="Onuma R."/>
            <person name="Era A."/>
            <person name="Ohbayashi R."/>
            <person name="Uzuka A."/>
            <person name="Nozaki H."/>
            <person name="Yoshikawa H."/>
            <person name="Miyagishima S.Y."/>
        </authorList>
    </citation>
    <scope>NUCLEOTIDE SEQUENCE [LARGE SCALE GENOMIC DNA]</scope>
    <source>
        <strain evidence="9 10">NIES-2499</strain>
    </source>
</reference>
<feature type="coiled-coil region" evidence="6">
    <location>
        <begin position="119"/>
        <end position="146"/>
    </location>
</feature>
<evidence type="ECO:0000256" key="2">
    <source>
        <dbReference type="ARBA" id="ARBA00022664"/>
    </source>
</evidence>
<dbReference type="Proteomes" id="UP000232323">
    <property type="component" value="Unassembled WGS sequence"/>
</dbReference>
<keyword evidence="2" id="KW-0507">mRNA processing</keyword>
<evidence type="ECO:0000256" key="3">
    <source>
        <dbReference type="ARBA" id="ARBA00022737"/>
    </source>
</evidence>
<dbReference type="OrthoDB" id="440128at2759"/>
<dbReference type="GO" id="GO:0046540">
    <property type="term" value="C:U4/U6 x U5 tri-snRNP complex"/>
    <property type="evidence" value="ECO:0007669"/>
    <property type="project" value="TreeGrafter"/>
</dbReference>
<dbReference type="Pfam" id="PF23240">
    <property type="entry name" value="HAT_PRP39_N"/>
    <property type="match status" value="1"/>
</dbReference>
<dbReference type="InterPro" id="IPR045075">
    <property type="entry name" value="Syf1-like"/>
</dbReference>
<evidence type="ECO:0000256" key="6">
    <source>
        <dbReference type="SAM" id="Coils"/>
    </source>
</evidence>
<gene>
    <name evidence="9" type="ORF">CEUSTIGMA_g3869.t1</name>
</gene>
<dbReference type="Pfam" id="PF06424">
    <property type="entry name" value="PRP1_N"/>
    <property type="match status" value="1"/>
</dbReference>
<dbReference type="STRING" id="1157962.A0A250X003"/>
<evidence type="ECO:0000313" key="10">
    <source>
        <dbReference type="Proteomes" id="UP000232323"/>
    </source>
</evidence>
<keyword evidence="3" id="KW-0677">Repeat</keyword>
<evidence type="ECO:0000256" key="5">
    <source>
        <dbReference type="ARBA" id="ARBA00023242"/>
    </source>
</evidence>
<keyword evidence="4" id="KW-0508">mRNA splicing</keyword>
<dbReference type="PANTHER" id="PTHR11246">
    <property type="entry name" value="PRE-MRNA SPLICING FACTOR"/>
    <property type="match status" value="1"/>
</dbReference>
<name>A0A250X003_9CHLO</name>
<dbReference type="PANTHER" id="PTHR11246:SF1">
    <property type="entry name" value="PRE-MRNA-PROCESSING FACTOR 6"/>
    <property type="match status" value="1"/>
</dbReference>
<dbReference type="InterPro" id="IPR010491">
    <property type="entry name" value="PRP1_N"/>
</dbReference>
<evidence type="ECO:0000256" key="7">
    <source>
        <dbReference type="SAM" id="MobiDB-lite"/>
    </source>
</evidence>
<accession>A0A250X003</accession>
<dbReference type="Pfam" id="PF13428">
    <property type="entry name" value="TPR_14"/>
    <property type="match status" value="2"/>
</dbReference>
<sequence>MSNKTFTPSAPGRPPVVQKPPTLIPGQKTDWNNVPVPQGYIPGLGRGASGFTTRSDIGPARAAVKLDDDKGEGANAEDDNKFDEFMGNDAGALAATGQYDEDDKEADEIWEAVDNFMDERRRERREKRLKDEIEKYRVENPKITEQFADLKRKLAEVSSEEWESIPDIGDYTIKKQPKMVSYAPAPDSLLQKAAAEKEFSKTEQYGLLSGLSTPSAGINSTISDFTAVGEGRGTMLRLKMDRMADSVSGQTVVDPKGYLTDLKSMMLRSDADIADIKKARLLLKSVTQTNPHHAPGWIAIVRLEELAGNYSEARRLLTEACERCPRSEDVWMEASRIYAKQSKESAKAVLARGVAQIPDSVRLWMAAAALESDKPAQLRVLKKALERVPYSVSLWKAAIELVEEDDAKVLLDRAVECCPNQVDLWLALAKLETYENAKKVLNRARKALPTEQSIWITAAQLEEANSNFEMADKIVARALKSLESAGVVISRDQWLSFAEQAERGSMPVVCRSLTRHIAFYGVEDLDREATLVGDAEEFMRKNCVEVSRTLYAVLLETFPSKEPIWRAAAQLEMQHGTPQQVEELLKRAVRSCPQAEVLWLMAAKHKWRVEKDVDGSRRVLEEAFKANPDSEEIWLAAFKLEFENDEASRAALILSKARSGSGAQYPRVWMKSAIVERELGNKTKERELLNEGISRFPSYAKFYLMLGQLEEKSQAIDAARAVYRSGLLRCMNSIPMWLSAAQLEEESGNVPKARALLEQGRLKNPKNDELWLAAVRTERRAGNDKAAESSLARALQDCPTSGLLLSEMIRMAPRPSQKAKSTDALKKNASDPFILATIAELFWRNRKVENARSWFNRSTTSDPKIGDHWATYYRFELQFGTSETQASVVKSCVEAEPNRGEFWCRIAKHPKNLHDKPETLLKKVTIEMAAAEQAQAAKMEQATPSQAAAGRSSRQRDIAQSADEDADME</sequence>